<dbReference type="EMBL" id="KN834770">
    <property type="protein sequence ID" value="KIK61715.1"/>
    <property type="molecule type" value="Genomic_DNA"/>
</dbReference>
<dbReference type="HOGENOM" id="CLU_2164409_0_0_1"/>
<proteinExistence type="predicted"/>
<evidence type="ECO:0000313" key="1">
    <source>
        <dbReference type="EMBL" id="KIK61715.1"/>
    </source>
</evidence>
<dbReference type="OrthoDB" id="2646484at2759"/>
<protein>
    <submittedName>
        <fullName evidence="1">Unplaced genomic scaffold GYMLUscaffold_22, whole genome shotgun sequence</fullName>
    </submittedName>
</protein>
<accession>A0A0D0BDD3</accession>
<evidence type="ECO:0000313" key="2">
    <source>
        <dbReference type="Proteomes" id="UP000053593"/>
    </source>
</evidence>
<gene>
    <name evidence="1" type="ORF">GYMLUDRAFT_166155</name>
</gene>
<dbReference type="Proteomes" id="UP000053593">
    <property type="component" value="Unassembled WGS sequence"/>
</dbReference>
<dbReference type="AlphaFoldDB" id="A0A0D0BDD3"/>
<reference evidence="1 2" key="1">
    <citation type="submission" date="2014-04" db="EMBL/GenBank/DDBJ databases">
        <title>Evolutionary Origins and Diversification of the Mycorrhizal Mutualists.</title>
        <authorList>
            <consortium name="DOE Joint Genome Institute"/>
            <consortium name="Mycorrhizal Genomics Consortium"/>
            <person name="Kohler A."/>
            <person name="Kuo A."/>
            <person name="Nagy L.G."/>
            <person name="Floudas D."/>
            <person name="Copeland A."/>
            <person name="Barry K.W."/>
            <person name="Cichocki N."/>
            <person name="Veneault-Fourrey C."/>
            <person name="LaButti K."/>
            <person name="Lindquist E.A."/>
            <person name="Lipzen A."/>
            <person name="Lundell T."/>
            <person name="Morin E."/>
            <person name="Murat C."/>
            <person name="Riley R."/>
            <person name="Ohm R."/>
            <person name="Sun H."/>
            <person name="Tunlid A."/>
            <person name="Henrissat B."/>
            <person name="Grigoriev I.V."/>
            <person name="Hibbett D.S."/>
            <person name="Martin F."/>
        </authorList>
    </citation>
    <scope>NUCLEOTIDE SEQUENCE [LARGE SCALE GENOMIC DNA]</scope>
    <source>
        <strain evidence="1 2">FD-317 M1</strain>
    </source>
</reference>
<organism evidence="1 2">
    <name type="scientific">Collybiopsis luxurians FD-317 M1</name>
    <dbReference type="NCBI Taxonomy" id="944289"/>
    <lineage>
        <taxon>Eukaryota</taxon>
        <taxon>Fungi</taxon>
        <taxon>Dikarya</taxon>
        <taxon>Basidiomycota</taxon>
        <taxon>Agaricomycotina</taxon>
        <taxon>Agaricomycetes</taxon>
        <taxon>Agaricomycetidae</taxon>
        <taxon>Agaricales</taxon>
        <taxon>Marasmiineae</taxon>
        <taxon>Omphalotaceae</taxon>
        <taxon>Collybiopsis</taxon>
        <taxon>Collybiopsis luxurians</taxon>
    </lineage>
</organism>
<sequence length="117" mass="12957">MNPDLVDMVVELRNLNSYFQKEDEEQQENFHFSQEYKPEAPMTSANNGCAHPPSLIVSNSQCVIPVSLESSGSLQTIQKTLAVRRGNRSLPPLTLKPELVDPNTYPNIPTAFLGSPS</sequence>
<name>A0A0D0BDD3_9AGAR</name>
<feature type="non-terminal residue" evidence="1">
    <location>
        <position position="117"/>
    </location>
</feature>
<keyword evidence="2" id="KW-1185">Reference proteome</keyword>